<keyword evidence="4" id="KW-0677">Repeat</keyword>
<comment type="caution">
    <text evidence="5">The sequence shown here is derived from an EMBL/GenBank/DDBJ whole genome shotgun (WGS) entry which is preliminary data.</text>
</comment>
<dbReference type="GO" id="GO:0005634">
    <property type="term" value="C:nucleus"/>
    <property type="evidence" value="ECO:0007669"/>
    <property type="project" value="TreeGrafter"/>
</dbReference>
<sequence length="291" mass="29682">MSRQCCRSIRAQGFHWIVVREVQAGLEVLLSGPQHGSGAVVAVLDAMAASDLTTLERQLTNLLASTSTSTTTALYDQIAKARAATDAAGAAATSASGGAATTAAIHPGTGRPLLHPPPPQSWSSSVLGSFSLALGTVLSLDHNQLGDAGARILAAGIRRLKYLNLSHNPLCAAGVTALAGALVHAAALKVVLLAAVDLGAEAADVGALAALADCLAANTSITQLDLDGNHIGDAGVSALLPFLQSQKHLRKLRLSPRVSRPLLLAAAEAVRANLPAKKKKVLKKKKGPGAR</sequence>
<dbReference type="GO" id="GO:0048471">
    <property type="term" value="C:perinuclear region of cytoplasm"/>
    <property type="evidence" value="ECO:0007669"/>
    <property type="project" value="TreeGrafter"/>
</dbReference>
<dbReference type="STRING" id="33097.A0A150GFL7"/>
<dbReference type="PANTHER" id="PTHR24113">
    <property type="entry name" value="RAN GTPASE-ACTIVATING PROTEIN 1"/>
    <property type="match status" value="1"/>
</dbReference>
<gene>
    <name evidence="5" type="ORF">GPECTOR_26g532</name>
</gene>
<evidence type="ECO:0000256" key="3">
    <source>
        <dbReference type="ARBA" id="ARBA00022614"/>
    </source>
</evidence>
<organism evidence="5 6">
    <name type="scientific">Gonium pectorale</name>
    <name type="common">Green alga</name>
    <dbReference type="NCBI Taxonomy" id="33097"/>
    <lineage>
        <taxon>Eukaryota</taxon>
        <taxon>Viridiplantae</taxon>
        <taxon>Chlorophyta</taxon>
        <taxon>core chlorophytes</taxon>
        <taxon>Chlorophyceae</taxon>
        <taxon>CS clade</taxon>
        <taxon>Chlamydomonadales</taxon>
        <taxon>Volvocaceae</taxon>
        <taxon>Gonium</taxon>
    </lineage>
</organism>
<protein>
    <submittedName>
        <fullName evidence="5">Uncharacterized protein</fullName>
    </submittedName>
</protein>
<dbReference type="GO" id="GO:0031267">
    <property type="term" value="F:small GTPase binding"/>
    <property type="evidence" value="ECO:0007669"/>
    <property type="project" value="TreeGrafter"/>
</dbReference>
<dbReference type="Gene3D" id="3.80.10.10">
    <property type="entry name" value="Ribonuclease Inhibitor"/>
    <property type="match status" value="2"/>
</dbReference>
<dbReference type="InterPro" id="IPR032675">
    <property type="entry name" value="LRR_dom_sf"/>
</dbReference>
<name>A0A150GFL7_GONPE</name>
<dbReference type="Proteomes" id="UP000075714">
    <property type="component" value="Unassembled WGS sequence"/>
</dbReference>
<dbReference type="InterPro" id="IPR001611">
    <property type="entry name" value="Leu-rich_rpt"/>
</dbReference>
<keyword evidence="3" id="KW-0433">Leucine-rich repeat</keyword>
<comment type="subcellular location">
    <subcellularLocation>
        <location evidence="1">Cytoplasm</location>
        <location evidence="1">Cytoskeleton</location>
        <location evidence="1">Cilium axoneme</location>
    </subcellularLocation>
</comment>
<accession>A0A150GFL7</accession>
<reference evidence="6" key="1">
    <citation type="journal article" date="2016" name="Nat. Commun.">
        <title>The Gonium pectorale genome demonstrates co-option of cell cycle regulation during the evolution of multicellularity.</title>
        <authorList>
            <person name="Hanschen E.R."/>
            <person name="Marriage T.N."/>
            <person name="Ferris P.J."/>
            <person name="Hamaji T."/>
            <person name="Toyoda A."/>
            <person name="Fujiyama A."/>
            <person name="Neme R."/>
            <person name="Noguchi H."/>
            <person name="Minakuchi Y."/>
            <person name="Suzuki M."/>
            <person name="Kawai-Toyooka H."/>
            <person name="Smith D.R."/>
            <person name="Sparks H."/>
            <person name="Anderson J."/>
            <person name="Bakaric R."/>
            <person name="Luria V."/>
            <person name="Karger A."/>
            <person name="Kirschner M.W."/>
            <person name="Durand P.M."/>
            <person name="Michod R.E."/>
            <person name="Nozaki H."/>
            <person name="Olson B.J."/>
        </authorList>
    </citation>
    <scope>NUCLEOTIDE SEQUENCE [LARGE SCALE GENOMIC DNA]</scope>
    <source>
        <strain evidence="6">NIES-2863</strain>
    </source>
</reference>
<dbReference type="GO" id="GO:0006913">
    <property type="term" value="P:nucleocytoplasmic transport"/>
    <property type="evidence" value="ECO:0007669"/>
    <property type="project" value="TreeGrafter"/>
</dbReference>
<dbReference type="SUPFAM" id="SSF52047">
    <property type="entry name" value="RNI-like"/>
    <property type="match status" value="1"/>
</dbReference>
<dbReference type="OrthoDB" id="524050at2759"/>
<evidence type="ECO:0000256" key="4">
    <source>
        <dbReference type="ARBA" id="ARBA00022737"/>
    </source>
</evidence>
<evidence type="ECO:0000313" key="6">
    <source>
        <dbReference type="Proteomes" id="UP000075714"/>
    </source>
</evidence>
<keyword evidence="2" id="KW-0343">GTPase activation</keyword>
<dbReference type="EMBL" id="LSYV01000027">
    <property type="protein sequence ID" value="KXZ48629.1"/>
    <property type="molecule type" value="Genomic_DNA"/>
</dbReference>
<evidence type="ECO:0000313" key="5">
    <source>
        <dbReference type="EMBL" id="KXZ48629.1"/>
    </source>
</evidence>
<dbReference type="GO" id="GO:0005829">
    <property type="term" value="C:cytosol"/>
    <property type="evidence" value="ECO:0007669"/>
    <property type="project" value="TreeGrafter"/>
</dbReference>
<keyword evidence="6" id="KW-1185">Reference proteome</keyword>
<proteinExistence type="predicted"/>
<dbReference type="GO" id="GO:0005930">
    <property type="term" value="C:axoneme"/>
    <property type="evidence" value="ECO:0007669"/>
    <property type="project" value="UniProtKB-SubCell"/>
</dbReference>
<dbReference type="GO" id="GO:0005096">
    <property type="term" value="F:GTPase activator activity"/>
    <property type="evidence" value="ECO:0007669"/>
    <property type="project" value="UniProtKB-KW"/>
</dbReference>
<dbReference type="Pfam" id="PF13516">
    <property type="entry name" value="LRR_6"/>
    <property type="match status" value="3"/>
</dbReference>
<dbReference type="InterPro" id="IPR027038">
    <property type="entry name" value="RanGap"/>
</dbReference>
<dbReference type="AlphaFoldDB" id="A0A150GFL7"/>
<dbReference type="SMART" id="SM00368">
    <property type="entry name" value="LRR_RI"/>
    <property type="match status" value="3"/>
</dbReference>
<evidence type="ECO:0000256" key="2">
    <source>
        <dbReference type="ARBA" id="ARBA00022468"/>
    </source>
</evidence>
<dbReference type="PANTHER" id="PTHR24113:SF12">
    <property type="entry name" value="RAN GTPASE-ACTIVATING PROTEIN 1"/>
    <property type="match status" value="1"/>
</dbReference>
<evidence type="ECO:0000256" key="1">
    <source>
        <dbReference type="ARBA" id="ARBA00004430"/>
    </source>
</evidence>